<evidence type="ECO:0000256" key="1">
    <source>
        <dbReference type="ARBA" id="ARBA00022679"/>
    </source>
</evidence>
<keyword evidence="5" id="KW-1185">Reference proteome</keyword>
<keyword evidence="1" id="KW-0808">Transferase</keyword>
<keyword evidence="2" id="KW-0012">Acyltransferase</keyword>
<gene>
    <name evidence="4" type="ORF">H8S23_04465</name>
</gene>
<dbReference type="RefSeq" id="WP_186887248.1">
    <property type="nucleotide sequence ID" value="NZ_JACONZ010000001.1"/>
</dbReference>
<protein>
    <submittedName>
        <fullName evidence="4">GNAT family N-acetyltransferase</fullName>
    </submittedName>
</protein>
<reference evidence="4" key="1">
    <citation type="submission" date="2020-08" db="EMBL/GenBank/DDBJ databases">
        <title>Genome public.</title>
        <authorList>
            <person name="Liu C."/>
            <person name="Sun Q."/>
        </authorList>
    </citation>
    <scope>NUCLEOTIDE SEQUENCE</scope>
    <source>
        <strain evidence="4">BX8</strain>
    </source>
</reference>
<dbReference type="AlphaFoldDB" id="A0A923I5L8"/>
<dbReference type="InterPro" id="IPR016181">
    <property type="entry name" value="Acyl_CoA_acyltransferase"/>
</dbReference>
<evidence type="ECO:0000313" key="4">
    <source>
        <dbReference type="EMBL" id="MBC5580750.1"/>
    </source>
</evidence>
<proteinExistence type="predicted"/>
<dbReference type="SUPFAM" id="SSF55729">
    <property type="entry name" value="Acyl-CoA N-acyltransferases (Nat)"/>
    <property type="match status" value="1"/>
</dbReference>
<evidence type="ECO:0000259" key="3">
    <source>
        <dbReference type="PROSITE" id="PS51186"/>
    </source>
</evidence>
<dbReference type="GO" id="GO:0016747">
    <property type="term" value="F:acyltransferase activity, transferring groups other than amino-acyl groups"/>
    <property type="evidence" value="ECO:0007669"/>
    <property type="project" value="InterPro"/>
</dbReference>
<dbReference type="EMBL" id="JACONZ010000001">
    <property type="protein sequence ID" value="MBC5580750.1"/>
    <property type="molecule type" value="Genomic_DNA"/>
</dbReference>
<sequence length="147" mass="16746">MRIAEVGRRTPALLVQLLELWEGAVRATHLFLSDEEIDAIRQIVPQALASVPRLIVAESEEGRALGFMGLDGQKLEMLFVSRRERGKGVGKKLLRYGMEHHSLSELTVNEQNPSAKAFYEHMGFHVYQRTEKDEQGNPYPLLYLKLD</sequence>
<organism evidence="4 5">
    <name type="scientific">Anaerofilum hominis</name>
    <dbReference type="NCBI Taxonomy" id="2763016"/>
    <lineage>
        <taxon>Bacteria</taxon>
        <taxon>Bacillati</taxon>
        <taxon>Bacillota</taxon>
        <taxon>Clostridia</taxon>
        <taxon>Eubacteriales</taxon>
        <taxon>Oscillospiraceae</taxon>
        <taxon>Anaerofilum</taxon>
    </lineage>
</organism>
<dbReference type="PANTHER" id="PTHR43800:SF1">
    <property type="entry name" value="PEPTIDYL-LYSINE N-ACETYLTRANSFERASE YJAB"/>
    <property type="match status" value="1"/>
</dbReference>
<dbReference type="PROSITE" id="PS51186">
    <property type="entry name" value="GNAT"/>
    <property type="match status" value="1"/>
</dbReference>
<name>A0A923I5L8_9FIRM</name>
<dbReference type="Pfam" id="PF13673">
    <property type="entry name" value="Acetyltransf_10"/>
    <property type="match status" value="1"/>
</dbReference>
<comment type="caution">
    <text evidence="4">The sequence shown here is derived from an EMBL/GenBank/DDBJ whole genome shotgun (WGS) entry which is preliminary data.</text>
</comment>
<feature type="domain" description="N-acetyltransferase" evidence="3">
    <location>
        <begin position="4"/>
        <end position="147"/>
    </location>
</feature>
<dbReference type="InterPro" id="IPR000182">
    <property type="entry name" value="GNAT_dom"/>
</dbReference>
<dbReference type="Gene3D" id="3.40.630.30">
    <property type="match status" value="1"/>
</dbReference>
<evidence type="ECO:0000256" key="2">
    <source>
        <dbReference type="ARBA" id="ARBA00023315"/>
    </source>
</evidence>
<dbReference type="Proteomes" id="UP000659630">
    <property type="component" value="Unassembled WGS sequence"/>
</dbReference>
<dbReference type="CDD" id="cd04301">
    <property type="entry name" value="NAT_SF"/>
    <property type="match status" value="1"/>
</dbReference>
<dbReference type="PANTHER" id="PTHR43800">
    <property type="entry name" value="PEPTIDYL-LYSINE N-ACETYLTRANSFERASE YJAB"/>
    <property type="match status" value="1"/>
</dbReference>
<accession>A0A923I5L8</accession>
<evidence type="ECO:0000313" key="5">
    <source>
        <dbReference type="Proteomes" id="UP000659630"/>
    </source>
</evidence>